<evidence type="ECO:0000256" key="7">
    <source>
        <dbReference type="ARBA" id="ARBA00029502"/>
    </source>
</evidence>
<dbReference type="InterPro" id="IPR036388">
    <property type="entry name" value="WH-like_DNA-bd_sf"/>
</dbReference>
<comment type="similarity">
    <text evidence="1 10">Belongs to the peroxin-14 family.</text>
</comment>
<evidence type="ECO:0000259" key="13">
    <source>
        <dbReference type="Pfam" id="PF04695"/>
    </source>
</evidence>
<dbReference type="InterPro" id="IPR006785">
    <property type="entry name" value="Pex14_N"/>
</dbReference>
<evidence type="ECO:0000256" key="4">
    <source>
        <dbReference type="ARBA" id="ARBA00023010"/>
    </source>
</evidence>
<comment type="function">
    <text evidence="10">Component of the PEX13-PEX14 docking complex, a translocon channel that specifically mediates the import of peroxisomal cargo proteins bound to PEX5 receptor. The PEX13-PEX14 docking complex forms a large import pore which can be opened to a diameter of about 9 nm. Mechanistically, PEX5 receptor along with cargo proteins associates with the PEX14 subunit of the PEX13-PEX14 docking complex in the cytosol, leading to the insertion of the receptor into the organelle membrane with the concomitant translocation of the cargo into the peroxisome matrix.</text>
</comment>
<feature type="compositionally biased region" description="Basic and acidic residues" evidence="11">
    <location>
        <begin position="1"/>
        <end position="12"/>
    </location>
</feature>
<evidence type="ECO:0000256" key="11">
    <source>
        <dbReference type="SAM" id="MobiDB-lite"/>
    </source>
</evidence>
<evidence type="ECO:0000256" key="8">
    <source>
        <dbReference type="ARBA" id="ARBA00029691"/>
    </source>
</evidence>
<evidence type="ECO:0000256" key="3">
    <source>
        <dbReference type="ARBA" id="ARBA00022927"/>
    </source>
</evidence>
<dbReference type="InterPro" id="IPR025655">
    <property type="entry name" value="PEX14"/>
</dbReference>
<accession>A0ABR3AZ71</accession>
<keyword evidence="12" id="KW-1133">Transmembrane helix</keyword>
<evidence type="ECO:0000313" key="15">
    <source>
        <dbReference type="Proteomes" id="UP001448207"/>
    </source>
</evidence>
<name>A0ABR3AZ71_PHYBL</name>
<dbReference type="PANTHER" id="PTHR23058:SF0">
    <property type="entry name" value="PEROXISOMAL MEMBRANE PROTEIN PEX14"/>
    <property type="match status" value="1"/>
</dbReference>
<evidence type="ECO:0000256" key="10">
    <source>
        <dbReference type="RuleBase" id="RU367032"/>
    </source>
</evidence>
<evidence type="ECO:0000256" key="6">
    <source>
        <dbReference type="ARBA" id="ARBA00023140"/>
    </source>
</evidence>
<keyword evidence="12" id="KW-0812">Transmembrane</keyword>
<evidence type="ECO:0000256" key="2">
    <source>
        <dbReference type="ARBA" id="ARBA00022448"/>
    </source>
</evidence>
<keyword evidence="6 10" id="KW-0576">Peroxisome</keyword>
<dbReference type="EMBL" id="JBCLYO010000011">
    <property type="protein sequence ID" value="KAL0085160.1"/>
    <property type="molecule type" value="Genomic_DNA"/>
</dbReference>
<feature type="region of interest" description="Disordered" evidence="11">
    <location>
        <begin position="1"/>
        <end position="88"/>
    </location>
</feature>
<feature type="transmembrane region" description="Helical" evidence="12">
    <location>
        <begin position="190"/>
        <end position="212"/>
    </location>
</feature>
<proteinExistence type="inferred from homology"/>
<keyword evidence="15" id="KW-1185">Reference proteome</keyword>
<keyword evidence="5 10" id="KW-0472">Membrane</keyword>
<keyword evidence="2 10" id="KW-0813">Transport</keyword>
<dbReference type="Proteomes" id="UP001448207">
    <property type="component" value="Unassembled WGS sequence"/>
</dbReference>
<feature type="compositionally biased region" description="Low complexity" evidence="11">
    <location>
        <begin position="15"/>
        <end position="56"/>
    </location>
</feature>
<gene>
    <name evidence="14" type="ORF">J3Q64DRAFT_1745862</name>
</gene>
<comment type="caution">
    <text evidence="14">The sequence shown here is derived from an EMBL/GenBank/DDBJ whole genome shotgun (WGS) entry which is preliminary data.</text>
</comment>
<evidence type="ECO:0000256" key="1">
    <source>
        <dbReference type="ARBA" id="ARBA00005443"/>
    </source>
</evidence>
<sequence>MAGDTPENKDTPLDTSALSSLLPTQPPTSETTPTNTVATAAPIAPTVPTTPNTHVVSPPPTTPTMPTTAVTPSASPVQSSSPSEPPREDLIKSAVSFLSSPNVKTADNDKKIAFLKKKNLTQSEIDEAFRRAGDSGSTTISVSPRKSTPPTSSNMSSAPLIPVRPSTYQQQPQVVYYPQPLPPTVPTEKVMAIAVVFGLIAVGATAGVVGIVKHFVQPIFNAIAAYQQKRCNQRKEILAKINKKLKDVKEANEEEEEDPLDALDDDKQRSIKVFVNEHKHLSEGLEQLVSQARLLVKSTKQTPYGDFRSSMNSFRSVLNDTQDNYSPSYASYGNPYSAKRNSESPGIQALKSEIRSLKGALLNRRNFPMVTGQQ</sequence>
<feature type="domain" description="Peroxisome membrane anchor protein Pex14p N-terminal" evidence="13">
    <location>
        <begin position="87"/>
        <end position="131"/>
    </location>
</feature>
<organism evidence="14 15">
    <name type="scientific">Phycomyces blakesleeanus</name>
    <dbReference type="NCBI Taxonomy" id="4837"/>
    <lineage>
        <taxon>Eukaryota</taxon>
        <taxon>Fungi</taxon>
        <taxon>Fungi incertae sedis</taxon>
        <taxon>Mucoromycota</taxon>
        <taxon>Mucoromycotina</taxon>
        <taxon>Mucoromycetes</taxon>
        <taxon>Mucorales</taxon>
        <taxon>Phycomycetaceae</taxon>
        <taxon>Phycomyces</taxon>
    </lineage>
</organism>
<comment type="subcellular location">
    <subcellularLocation>
        <location evidence="9 10">Peroxisome membrane</location>
    </subcellularLocation>
</comment>
<dbReference type="Pfam" id="PF04695">
    <property type="entry name" value="Pex14_N"/>
    <property type="match status" value="1"/>
</dbReference>
<dbReference type="Gene3D" id="1.10.10.10">
    <property type="entry name" value="Winged helix-like DNA-binding domain superfamily/Winged helix DNA-binding domain"/>
    <property type="match status" value="1"/>
</dbReference>
<reference evidence="14 15" key="1">
    <citation type="submission" date="2024-04" db="EMBL/GenBank/DDBJ databases">
        <title>Symmetric and asymmetric DNA N6-adenine methylation regulates different biological responses in Mucorales.</title>
        <authorList>
            <consortium name="Lawrence Berkeley National Laboratory"/>
            <person name="Lax C."/>
            <person name="Mondo S.J."/>
            <person name="Osorio-Concepcion M."/>
            <person name="Muszewska A."/>
            <person name="Corrochano-Luque M."/>
            <person name="Gutierrez G."/>
            <person name="Riley R."/>
            <person name="Lipzen A."/>
            <person name="Guo J."/>
            <person name="Hundley H."/>
            <person name="Amirebrahimi M."/>
            <person name="Ng V."/>
            <person name="Lorenzo-Gutierrez D."/>
            <person name="Binder U."/>
            <person name="Yang J."/>
            <person name="Song Y."/>
            <person name="Canovas D."/>
            <person name="Navarro E."/>
            <person name="Freitag M."/>
            <person name="Gabaldon T."/>
            <person name="Grigoriev I.V."/>
            <person name="Corrochano L.M."/>
            <person name="Nicolas F.E."/>
            <person name="Garre V."/>
        </authorList>
    </citation>
    <scope>NUCLEOTIDE SEQUENCE [LARGE SCALE GENOMIC DNA]</scope>
    <source>
        <strain evidence="14 15">L51</strain>
    </source>
</reference>
<feature type="compositionally biased region" description="Polar residues" evidence="11">
    <location>
        <begin position="135"/>
        <end position="157"/>
    </location>
</feature>
<keyword evidence="4" id="KW-0811">Translocation</keyword>
<feature type="region of interest" description="Disordered" evidence="11">
    <location>
        <begin position="130"/>
        <end position="162"/>
    </location>
</feature>
<evidence type="ECO:0000256" key="9">
    <source>
        <dbReference type="ARBA" id="ARBA00046271"/>
    </source>
</evidence>
<evidence type="ECO:0000313" key="14">
    <source>
        <dbReference type="EMBL" id="KAL0085160.1"/>
    </source>
</evidence>
<feature type="compositionally biased region" description="Low complexity" evidence="11">
    <location>
        <begin position="64"/>
        <end position="82"/>
    </location>
</feature>
<protein>
    <recommendedName>
        <fullName evidence="7 10">Peroxisomal membrane protein PEX14</fullName>
    </recommendedName>
    <alternativeName>
        <fullName evidence="8 10">Peroxin-14</fullName>
    </alternativeName>
</protein>
<evidence type="ECO:0000256" key="5">
    <source>
        <dbReference type="ARBA" id="ARBA00023136"/>
    </source>
</evidence>
<keyword evidence="3 10" id="KW-0653">Protein transport</keyword>
<evidence type="ECO:0000256" key="12">
    <source>
        <dbReference type="SAM" id="Phobius"/>
    </source>
</evidence>
<dbReference type="PANTHER" id="PTHR23058">
    <property type="entry name" value="PEROXISOMAL MEMBRANE PROTEIN PEX14"/>
    <property type="match status" value="1"/>
</dbReference>